<dbReference type="EMBL" id="RHFK02000001">
    <property type="protein sequence ID" value="TWW80604.1"/>
    <property type="molecule type" value="Genomic_DNA"/>
</dbReference>
<proteinExistence type="predicted"/>
<evidence type="ECO:0000313" key="2">
    <source>
        <dbReference type="Proteomes" id="UP000324091"/>
    </source>
</evidence>
<reference evidence="1 2" key="1">
    <citation type="submission" date="2019-04" db="EMBL/GenBank/DDBJ databases">
        <title>Chromosome genome assembly for Takifugu flavidus.</title>
        <authorList>
            <person name="Xiao S."/>
        </authorList>
    </citation>
    <scope>NUCLEOTIDE SEQUENCE [LARGE SCALE GENOMIC DNA]</scope>
    <source>
        <strain evidence="1">HTHZ2018</strain>
        <tissue evidence="1">Muscle</tissue>
    </source>
</reference>
<sequence length="90" mass="10589">MFLKALETTVEARPMLNKAKLRTELSLIYENVEFRTCTALICYNFNREQTSEIKTFLRTTITQDHLNALAMLSVEKERRKKRLTESFATQ</sequence>
<accession>A0A5C6PLJ7</accession>
<name>A0A5C6PLJ7_9TELE</name>
<evidence type="ECO:0000313" key="1">
    <source>
        <dbReference type="EMBL" id="TWW80604.1"/>
    </source>
</evidence>
<comment type="caution">
    <text evidence="1">The sequence shown here is derived from an EMBL/GenBank/DDBJ whole genome shotgun (WGS) entry which is preliminary data.</text>
</comment>
<dbReference type="AlphaFoldDB" id="A0A5C6PLJ7"/>
<organism evidence="1 2">
    <name type="scientific">Takifugu flavidus</name>
    <name type="common">sansaifugu</name>
    <dbReference type="NCBI Taxonomy" id="433684"/>
    <lineage>
        <taxon>Eukaryota</taxon>
        <taxon>Metazoa</taxon>
        <taxon>Chordata</taxon>
        <taxon>Craniata</taxon>
        <taxon>Vertebrata</taxon>
        <taxon>Euteleostomi</taxon>
        <taxon>Actinopterygii</taxon>
        <taxon>Neopterygii</taxon>
        <taxon>Teleostei</taxon>
        <taxon>Neoteleostei</taxon>
        <taxon>Acanthomorphata</taxon>
        <taxon>Eupercaria</taxon>
        <taxon>Tetraodontiformes</taxon>
        <taxon>Tetradontoidea</taxon>
        <taxon>Tetraodontidae</taxon>
        <taxon>Takifugu</taxon>
    </lineage>
</organism>
<gene>
    <name evidence="1" type="ORF">D4764_01G0004190</name>
</gene>
<keyword evidence="2" id="KW-1185">Reference proteome</keyword>
<dbReference type="Proteomes" id="UP000324091">
    <property type="component" value="Chromosome 1"/>
</dbReference>
<protein>
    <submittedName>
        <fullName evidence="1">Uncharacterized protein</fullName>
    </submittedName>
</protein>